<dbReference type="Gene3D" id="3.40.50.720">
    <property type="entry name" value="NAD(P)-binding Rossmann-like Domain"/>
    <property type="match status" value="1"/>
</dbReference>
<feature type="active site" description="Proton acceptor" evidence="7 8">
    <location>
        <position position="189"/>
    </location>
</feature>
<gene>
    <name evidence="7" type="primary">mdh</name>
    <name evidence="13" type="ORF">IAC56_01145</name>
</gene>
<dbReference type="EMBL" id="DVMY01000025">
    <property type="protein sequence ID" value="HIU36877.1"/>
    <property type="molecule type" value="Genomic_DNA"/>
</dbReference>
<comment type="catalytic activity">
    <reaction evidence="7">
        <text>(S)-malate + NAD(+) = oxaloacetate + NADH + H(+)</text>
        <dbReference type="Rhea" id="RHEA:21432"/>
        <dbReference type="ChEBI" id="CHEBI:15378"/>
        <dbReference type="ChEBI" id="CHEBI:15589"/>
        <dbReference type="ChEBI" id="CHEBI:16452"/>
        <dbReference type="ChEBI" id="CHEBI:57540"/>
        <dbReference type="ChEBI" id="CHEBI:57945"/>
        <dbReference type="EC" id="1.1.1.37"/>
    </reaction>
</comment>
<sequence length="328" mass="36359">MTRPIRIAVTGPCGSIGYSILFRIAAGDLFGRHQPIELRLLARDTLESQARLKGTMMELADCAFPLLSEMTAHTDEKELFDGAQCVFLIGAQPRKDGMDRSDLLRANGEIFRRQGRALNERASRDVRVLVVGNPCNTNTYIAMRNAPDLKPECFSAMMRLDQNRAMARVAEKLEAPVAGVEQVFVWGNHSNTMYPDIRFLRYKGHRLADQFDAQWQEEFIKNVATRGGQIIKARGASSAASAASAALDHMRDWILGSEGKCCTMAVPSDGSYGIPEGLVFGFPCLCPGEARYQIISNMPITQEVRRRLDITRDELLAEAHAVADLLPL</sequence>
<dbReference type="Pfam" id="PF02866">
    <property type="entry name" value="Ldh_1_C"/>
    <property type="match status" value="1"/>
</dbReference>
<dbReference type="NCBIfam" id="TIGR01759">
    <property type="entry name" value="MalateDH-SF1"/>
    <property type="match status" value="1"/>
</dbReference>
<dbReference type="FunFam" id="3.40.50.720:FF:000010">
    <property type="entry name" value="Malate dehydrogenase"/>
    <property type="match status" value="1"/>
</dbReference>
<comment type="similarity">
    <text evidence="2 7">Belongs to the LDH/MDH superfamily. MDH type 2 family.</text>
</comment>
<evidence type="ECO:0000313" key="14">
    <source>
        <dbReference type="Proteomes" id="UP000824083"/>
    </source>
</evidence>
<feature type="binding site" evidence="10">
    <location>
        <begin position="11"/>
        <end position="17"/>
    </location>
    <ligand>
        <name>NAD(+)</name>
        <dbReference type="ChEBI" id="CHEBI:57540"/>
    </ligand>
</feature>
<dbReference type="SUPFAM" id="SSF51735">
    <property type="entry name" value="NAD(P)-binding Rossmann-fold domains"/>
    <property type="match status" value="1"/>
</dbReference>
<evidence type="ECO:0000256" key="7">
    <source>
        <dbReference type="HAMAP-Rule" id="MF_01517"/>
    </source>
</evidence>
<dbReference type="InterPro" id="IPR015955">
    <property type="entry name" value="Lactate_DH/Glyco_Ohase_4_C"/>
</dbReference>
<reference evidence="13" key="1">
    <citation type="submission" date="2020-10" db="EMBL/GenBank/DDBJ databases">
        <authorList>
            <person name="Gilroy R."/>
        </authorList>
    </citation>
    <scope>NUCLEOTIDE SEQUENCE</scope>
    <source>
        <strain evidence="13">7463</strain>
    </source>
</reference>
<evidence type="ECO:0000256" key="9">
    <source>
        <dbReference type="PIRSR" id="PIRSR000102-2"/>
    </source>
</evidence>
<evidence type="ECO:0000256" key="6">
    <source>
        <dbReference type="ARBA" id="ARBA00023027"/>
    </source>
</evidence>
<evidence type="ECO:0000256" key="4">
    <source>
        <dbReference type="ARBA" id="ARBA00022532"/>
    </source>
</evidence>
<dbReference type="EC" id="1.1.1.37" evidence="3 7"/>
<evidence type="ECO:0000256" key="5">
    <source>
        <dbReference type="ARBA" id="ARBA00023002"/>
    </source>
</evidence>
<reference evidence="13" key="2">
    <citation type="journal article" date="2021" name="PeerJ">
        <title>Extensive microbial diversity within the chicken gut microbiome revealed by metagenomics and culture.</title>
        <authorList>
            <person name="Gilroy R."/>
            <person name="Ravi A."/>
            <person name="Getino M."/>
            <person name="Pursley I."/>
            <person name="Horton D.L."/>
            <person name="Alikhan N.F."/>
            <person name="Baker D."/>
            <person name="Gharbi K."/>
            <person name="Hall N."/>
            <person name="Watson M."/>
            <person name="Adriaenssens E.M."/>
            <person name="Foster-Nyarko E."/>
            <person name="Jarju S."/>
            <person name="Secka A."/>
            <person name="Antonio M."/>
            <person name="Oren A."/>
            <person name="Chaudhuri R.R."/>
            <person name="La Ragione R."/>
            <person name="Hildebrand F."/>
            <person name="Pallen M.J."/>
        </authorList>
    </citation>
    <scope>NUCLEOTIDE SEQUENCE</scope>
    <source>
        <strain evidence="13">7463</strain>
    </source>
</reference>
<dbReference type="GO" id="GO:0006108">
    <property type="term" value="P:malate metabolic process"/>
    <property type="evidence" value="ECO:0007669"/>
    <property type="project" value="InterPro"/>
</dbReference>
<dbReference type="PIRSF" id="PIRSF000102">
    <property type="entry name" value="Lac_mal_DH"/>
    <property type="match status" value="1"/>
</dbReference>
<comment type="caution">
    <text evidence="7">Lacks conserved residue(s) required for the propagation of feature annotation.</text>
</comment>
<dbReference type="InterPro" id="IPR001236">
    <property type="entry name" value="Lactate/malate_DH_N"/>
</dbReference>
<accession>A0A9D1IIU9</accession>
<dbReference type="SUPFAM" id="SSF56327">
    <property type="entry name" value="LDH C-terminal domain-like"/>
    <property type="match status" value="1"/>
</dbReference>
<keyword evidence="5 7" id="KW-0560">Oxidoreductase</keyword>
<dbReference type="Gene3D" id="3.90.110.10">
    <property type="entry name" value="Lactate dehydrogenase/glycoside hydrolase, family 4, C-terminal"/>
    <property type="match status" value="1"/>
</dbReference>
<keyword evidence="4 7" id="KW-0816">Tricarboxylic acid cycle</keyword>
<dbReference type="Proteomes" id="UP000824083">
    <property type="component" value="Unassembled WGS sequence"/>
</dbReference>
<feature type="binding site" evidence="7 9">
    <location>
        <position position="100"/>
    </location>
    <ligand>
        <name>substrate</name>
    </ligand>
</feature>
<dbReference type="NCBIfam" id="NF003916">
    <property type="entry name" value="PRK05442.1"/>
    <property type="match status" value="1"/>
</dbReference>
<evidence type="ECO:0000256" key="2">
    <source>
        <dbReference type="ARBA" id="ARBA00009613"/>
    </source>
</evidence>
<organism evidence="13 14">
    <name type="scientific">Candidatus Aphodousia faecigallinarum</name>
    <dbReference type="NCBI Taxonomy" id="2840677"/>
    <lineage>
        <taxon>Bacteria</taxon>
        <taxon>Pseudomonadati</taxon>
        <taxon>Pseudomonadota</taxon>
        <taxon>Betaproteobacteria</taxon>
        <taxon>Burkholderiales</taxon>
        <taxon>Sutterellaceae</taxon>
        <taxon>Sutterellaceae incertae sedis</taxon>
        <taxon>Candidatus Aphodousia</taxon>
    </lineage>
</organism>
<evidence type="ECO:0000313" key="13">
    <source>
        <dbReference type="EMBL" id="HIU36877.1"/>
    </source>
</evidence>
<comment type="caution">
    <text evidence="13">The sequence shown here is derived from an EMBL/GenBank/DDBJ whole genome shotgun (WGS) entry which is preliminary data.</text>
</comment>
<feature type="binding site" evidence="7 10">
    <location>
        <position position="107"/>
    </location>
    <ligand>
        <name>NAD(+)</name>
        <dbReference type="ChEBI" id="CHEBI:57540"/>
    </ligand>
</feature>
<dbReference type="HAMAP" id="MF_01517">
    <property type="entry name" value="Malate_dehydrog_2"/>
    <property type="match status" value="1"/>
</dbReference>
<dbReference type="FunFam" id="3.90.110.10:FF:000002">
    <property type="entry name" value="Malate dehydrogenase"/>
    <property type="match status" value="1"/>
</dbReference>
<dbReference type="InterPro" id="IPR001557">
    <property type="entry name" value="L-lactate/malate_DH"/>
</dbReference>
<dbReference type="GO" id="GO:0030060">
    <property type="term" value="F:L-malate dehydrogenase (NAD+) activity"/>
    <property type="evidence" value="ECO:0007669"/>
    <property type="project" value="UniProtKB-UniRule"/>
</dbReference>
<feature type="domain" description="Lactate/malate dehydrogenase N-terminal" evidence="11">
    <location>
        <begin position="6"/>
        <end position="151"/>
    </location>
</feature>
<protein>
    <recommendedName>
        <fullName evidence="3 7">Malate dehydrogenase</fullName>
        <ecNumber evidence="3 7">1.1.1.37</ecNumber>
    </recommendedName>
</protein>
<dbReference type="InterPro" id="IPR036291">
    <property type="entry name" value="NAD(P)-bd_dom_sf"/>
</dbReference>
<proteinExistence type="inferred from homology"/>
<feature type="binding site" evidence="7 9">
    <location>
        <position position="133"/>
    </location>
    <ligand>
        <name>substrate</name>
    </ligand>
</feature>
<feature type="binding site" evidence="7 9">
    <location>
        <position position="164"/>
    </location>
    <ligand>
        <name>substrate</name>
    </ligand>
</feature>
<feature type="binding site" evidence="7">
    <location>
        <position position="114"/>
    </location>
    <ligand>
        <name>NAD(+)</name>
        <dbReference type="ChEBI" id="CHEBI:57540"/>
    </ligand>
</feature>
<evidence type="ECO:0000256" key="1">
    <source>
        <dbReference type="ARBA" id="ARBA00003966"/>
    </source>
</evidence>
<evidence type="ECO:0000256" key="8">
    <source>
        <dbReference type="PIRSR" id="PIRSR000102-1"/>
    </source>
</evidence>
<dbReference type="GO" id="GO:0006099">
    <property type="term" value="P:tricarboxylic acid cycle"/>
    <property type="evidence" value="ECO:0007669"/>
    <property type="project" value="UniProtKB-UniRule"/>
</dbReference>
<dbReference type="PANTHER" id="PTHR23382">
    <property type="entry name" value="MALATE DEHYDROGENASE"/>
    <property type="match status" value="1"/>
</dbReference>
<dbReference type="AlphaFoldDB" id="A0A9D1IIU9"/>
<evidence type="ECO:0000256" key="10">
    <source>
        <dbReference type="PIRSR" id="PIRSR000102-3"/>
    </source>
</evidence>
<evidence type="ECO:0000259" key="11">
    <source>
        <dbReference type="Pfam" id="PF00056"/>
    </source>
</evidence>
<name>A0A9D1IIU9_9BURK</name>
<dbReference type="InterPro" id="IPR010945">
    <property type="entry name" value="Malate_DH_type2"/>
</dbReference>
<comment type="function">
    <text evidence="1 7">Catalyzes the reversible oxidation of malate to oxaloacetate.</text>
</comment>
<feature type="binding site" evidence="7 10">
    <location>
        <begin position="131"/>
        <end position="133"/>
    </location>
    <ligand>
        <name>NAD(+)</name>
        <dbReference type="ChEBI" id="CHEBI:57540"/>
    </ligand>
</feature>
<dbReference type="InterPro" id="IPR022383">
    <property type="entry name" value="Lactate/malate_DH_C"/>
</dbReference>
<keyword evidence="6 7" id="KW-0520">NAD</keyword>
<dbReference type="Pfam" id="PF00056">
    <property type="entry name" value="Ldh_1_N"/>
    <property type="match status" value="1"/>
</dbReference>
<evidence type="ECO:0000256" key="3">
    <source>
        <dbReference type="ARBA" id="ARBA00012995"/>
    </source>
</evidence>
<feature type="binding site" evidence="7 9">
    <location>
        <position position="94"/>
    </location>
    <ligand>
        <name>substrate</name>
    </ligand>
</feature>
<evidence type="ECO:0000259" key="12">
    <source>
        <dbReference type="Pfam" id="PF02866"/>
    </source>
</evidence>
<feature type="domain" description="Lactate/malate dehydrogenase C-terminal" evidence="12">
    <location>
        <begin position="159"/>
        <end position="321"/>
    </location>
</feature>